<evidence type="ECO:0000259" key="1">
    <source>
        <dbReference type="PROSITE" id="PS50057"/>
    </source>
</evidence>
<feature type="domain" description="FERM" evidence="1">
    <location>
        <begin position="21"/>
        <end position="58"/>
    </location>
</feature>
<dbReference type="EMBL" id="KK113010">
    <property type="protein sequence ID" value="KFM59069.1"/>
    <property type="molecule type" value="Genomic_DNA"/>
</dbReference>
<dbReference type="AlphaFoldDB" id="A0A087T1T0"/>
<feature type="non-terminal residue" evidence="2">
    <location>
        <position position="58"/>
    </location>
</feature>
<keyword evidence="3" id="KW-1185">Reference proteome</keyword>
<dbReference type="OrthoDB" id="5957665at2759"/>
<proteinExistence type="predicted"/>
<gene>
    <name evidence="2" type="ORF">X975_18952</name>
</gene>
<protein>
    <recommendedName>
        <fullName evidence="1">FERM domain-containing protein</fullName>
    </recommendedName>
</protein>
<dbReference type="InterPro" id="IPR000299">
    <property type="entry name" value="FERM_domain"/>
</dbReference>
<evidence type="ECO:0000313" key="3">
    <source>
        <dbReference type="Proteomes" id="UP000054359"/>
    </source>
</evidence>
<dbReference type="PROSITE" id="PS50057">
    <property type="entry name" value="FERM_3"/>
    <property type="match status" value="1"/>
</dbReference>
<organism evidence="2 3">
    <name type="scientific">Stegodyphus mimosarum</name>
    <name type="common">African social velvet spider</name>
    <dbReference type="NCBI Taxonomy" id="407821"/>
    <lineage>
        <taxon>Eukaryota</taxon>
        <taxon>Metazoa</taxon>
        <taxon>Ecdysozoa</taxon>
        <taxon>Arthropoda</taxon>
        <taxon>Chelicerata</taxon>
        <taxon>Arachnida</taxon>
        <taxon>Araneae</taxon>
        <taxon>Araneomorphae</taxon>
        <taxon>Entelegynae</taxon>
        <taxon>Eresoidea</taxon>
        <taxon>Eresidae</taxon>
        <taxon>Stegodyphus</taxon>
    </lineage>
</organism>
<accession>A0A087T1T0</accession>
<dbReference type="Proteomes" id="UP000054359">
    <property type="component" value="Unassembled WGS sequence"/>
</dbReference>
<name>A0A087T1T0_STEMI</name>
<reference evidence="2 3" key="1">
    <citation type="submission" date="2013-11" db="EMBL/GenBank/DDBJ databases">
        <title>Genome sequencing of Stegodyphus mimosarum.</title>
        <authorList>
            <person name="Bechsgaard J."/>
        </authorList>
    </citation>
    <scope>NUCLEOTIDE SEQUENCE [LARGE SCALE GENOMIC DNA]</scope>
</reference>
<sequence>MRQSFHRALTTCRAPLPPGKKYVAVQFLTKELIFYVVDTKGKGQEVFEEASKHLGLMD</sequence>
<evidence type="ECO:0000313" key="2">
    <source>
        <dbReference type="EMBL" id="KFM59069.1"/>
    </source>
</evidence>